<proteinExistence type="predicted"/>
<evidence type="ECO:0000313" key="2">
    <source>
        <dbReference type="EMBL" id="THU93007.1"/>
    </source>
</evidence>
<feature type="compositionally biased region" description="Polar residues" evidence="1">
    <location>
        <begin position="1"/>
        <end position="10"/>
    </location>
</feature>
<feature type="compositionally biased region" description="Acidic residues" evidence="1">
    <location>
        <begin position="492"/>
        <end position="501"/>
    </location>
</feature>
<feature type="compositionally biased region" description="Polar residues" evidence="1">
    <location>
        <begin position="78"/>
        <end position="126"/>
    </location>
</feature>
<feature type="compositionally biased region" description="Polar residues" evidence="1">
    <location>
        <begin position="134"/>
        <end position="151"/>
    </location>
</feature>
<feature type="compositionally biased region" description="Basic residues" evidence="1">
    <location>
        <begin position="170"/>
        <end position="179"/>
    </location>
</feature>
<feature type="compositionally biased region" description="Basic and acidic residues" evidence="1">
    <location>
        <begin position="180"/>
        <end position="194"/>
    </location>
</feature>
<feature type="region of interest" description="Disordered" evidence="1">
    <location>
        <begin position="438"/>
        <end position="529"/>
    </location>
</feature>
<feature type="compositionally biased region" description="Basic residues" evidence="1">
    <location>
        <begin position="474"/>
        <end position="487"/>
    </location>
</feature>
<dbReference type="Proteomes" id="UP000297245">
    <property type="component" value="Unassembled WGS sequence"/>
</dbReference>
<dbReference type="EMBL" id="ML179261">
    <property type="protein sequence ID" value="THU93007.1"/>
    <property type="molecule type" value="Genomic_DNA"/>
</dbReference>
<reference evidence="2 3" key="1">
    <citation type="journal article" date="2019" name="Nat. Ecol. Evol.">
        <title>Megaphylogeny resolves global patterns of mushroom evolution.</title>
        <authorList>
            <person name="Varga T."/>
            <person name="Krizsan K."/>
            <person name="Foldi C."/>
            <person name="Dima B."/>
            <person name="Sanchez-Garcia M."/>
            <person name="Sanchez-Ramirez S."/>
            <person name="Szollosi G.J."/>
            <person name="Szarkandi J.G."/>
            <person name="Papp V."/>
            <person name="Albert L."/>
            <person name="Andreopoulos W."/>
            <person name="Angelini C."/>
            <person name="Antonin V."/>
            <person name="Barry K.W."/>
            <person name="Bougher N.L."/>
            <person name="Buchanan P."/>
            <person name="Buyck B."/>
            <person name="Bense V."/>
            <person name="Catcheside P."/>
            <person name="Chovatia M."/>
            <person name="Cooper J."/>
            <person name="Damon W."/>
            <person name="Desjardin D."/>
            <person name="Finy P."/>
            <person name="Geml J."/>
            <person name="Haridas S."/>
            <person name="Hughes K."/>
            <person name="Justo A."/>
            <person name="Karasinski D."/>
            <person name="Kautmanova I."/>
            <person name="Kiss B."/>
            <person name="Kocsube S."/>
            <person name="Kotiranta H."/>
            <person name="LaButti K.M."/>
            <person name="Lechner B.E."/>
            <person name="Liimatainen K."/>
            <person name="Lipzen A."/>
            <person name="Lukacs Z."/>
            <person name="Mihaltcheva S."/>
            <person name="Morgado L.N."/>
            <person name="Niskanen T."/>
            <person name="Noordeloos M.E."/>
            <person name="Ohm R.A."/>
            <person name="Ortiz-Santana B."/>
            <person name="Ovrebo C."/>
            <person name="Racz N."/>
            <person name="Riley R."/>
            <person name="Savchenko A."/>
            <person name="Shiryaev A."/>
            <person name="Soop K."/>
            <person name="Spirin V."/>
            <person name="Szebenyi C."/>
            <person name="Tomsovsky M."/>
            <person name="Tulloss R.E."/>
            <person name="Uehling J."/>
            <person name="Grigoriev I.V."/>
            <person name="Vagvolgyi C."/>
            <person name="Papp T."/>
            <person name="Martin F.M."/>
            <person name="Miettinen O."/>
            <person name="Hibbett D.S."/>
            <person name="Nagy L.G."/>
        </authorList>
    </citation>
    <scope>NUCLEOTIDE SEQUENCE [LARGE SCALE GENOMIC DNA]</scope>
    <source>
        <strain evidence="2 3">CBS 962.96</strain>
    </source>
</reference>
<evidence type="ECO:0000256" key="1">
    <source>
        <dbReference type="SAM" id="MobiDB-lite"/>
    </source>
</evidence>
<sequence>MPKSNPNTGSGKVDARGRKSLFQGEPLELLMSYLPRYLDTRGNRKSFWADFWSEWTQNYPPTCLDPTSAPIPSDAAGNASTDNASTGNTSANAPTDNTSPGNNSNGNVQASGSNDNGQAISGTEDPTTTEDHQTAASKDNSSQVPATSDKNPSIAPAATVADSGEDVGKAKKGKAKKKKESIEEKKAREEREEAAHAEYARNVPLEKIVAWFSNAASHQKKAESINWGSIISGLTTKQGAPRHTPAFRSYMKNNLYKEKVREEFQKKHGTDVSEDAHLSLLCAIAKDLFEKEPEEVQEKMREEADNDYVERKGRFDRATNGEIFYDEEWVEERRKAFAPTFKSLFDAMSVILNCKISVVAGEVLSDEGTMWLENIEAGKMSGDGDMTYSEWDPEGWRTSHVGGFVSFLREAYRRERGCNPQAPVKKTPVPALKLDNLLSLDDEPSEQAVEGKGGNKKKGKRKNDARGEPPVPKKQGRKGKKSKGKGKKKEEEETSEAETPEPDVQPTPSPPSSRPATPSQALSPVLASTPVLKHPLPTYLKAEIEKMTTPLRRKRIVELNNVPSQSEFDREEAIARNRAVIKSLAIPEVVANALRPLEKGRNKVQKDPAIPVQRHQPKRSTRNATALYGASLVPYSDEENEEENTDEGETEDQIDELDDKQPGPASSSTATLSIVGHAIISPRAPEWAMKLFKQVQLDMNASLWPKAITLWARLQESYDWENPIKVLDIKKRPVCFAKWQKAHRYDTPPPESQDIPTFSKDLLDWWKSINPDSRKSLTRDEEYDLSNLHAPGANGLYLILLGLRWWYIGEKVSEGSNEWRNLLTDVIWVMEKLIQDPRPTENQMEEPPAKKQRLQ</sequence>
<dbReference type="AlphaFoldDB" id="A0A4S8LTW9"/>
<gene>
    <name evidence="2" type="ORF">K435DRAFT_800040</name>
</gene>
<keyword evidence="3" id="KW-1185">Reference proteome</keyword>
<protein>
    <submittedName>
        <fullName evidence="2">Uncharacterized protein</fullName>
    </submittedName>
</protein>
<evidence type="ECO:0000313" key="3">
    <source>
        <dbReference type="Proteomes" id="UP000297245"/>
    </source>
</evidence>
<feature type="compositionally biased region" description="Acidic residues" evidence="1">
    <location>
        <begin position="636"/>
        <end position="658"/>
    </location>
</feature>
<organism evidence="2 3">
    <name type="scientific">Dendrothele bispora (strain CBS 962.96)</name>
    <dbReference type="NCBI Taxonomy" id="1314807"/>
    <lineage>
        <taxon>Eukaryota</taxon>
        <taxon>Fungi</taxon>
        <taxon>Dikarya</taxon>
        <taxon>Basidiomycota</taxon>
        <taxon>Agaricomycotina</taxon>
        <taxon>Agaricomycetes</taxon>
        <taxon>Agaricomycetidae</taxon>
        <taxon>Agaricales</taxon>
        <taxon>Agaricales incertae sedis</taxon>
        <taxon>Dendrothele</taxon>
    </lineage>
</organism>
<name>A0A4S8LTW9_DENBC</name>
<feature type="compositionally biased region" description="Pro residues" evidence="1">
    <location>
        <begin position="503"/>
        <end position="513"/>
    </location>
</feature>
<feature type="region of interest" description="Disordered" evidence="1">
    <location>
        <begin position="600"/>
        <end position="669"/>
    </location>
</feature>
<accession>A0A4S8LTW9</accession>
<feature type="region of interest" description="Disordered" evidence="1">
    <location>
        <begin position="63"/>
        <end position="194"/>
    </location>
</feature>
<feature type="region of interest" description="Disordered" evidence="1">
    <location>
        <begin position="1"/>
        <end position="25"/>
    </location>
</feature>
<dbReference type="OrthoDB" id="2749610at2759"/>